<evidence type="ECO:0000256" key="2">
    <source>
        <dbReference type="ARBA" id="ARBA00023315"/>
    </source>
</evidence>
<evidence type="ECO:0000259" key="3">
    <source>
        <dbReference type="PROSITE" id="PS51186"/>
    </source>
</evidence>
<dbReference type="AlphaFoldDB" id="A0A1S1MR20"/>
<evidence type="ECO:0000313" key="4">
    <source>
        <dbReference type="EMBL" id="OHU87419.1"/>
    </source>
</evidence>
<dbReference type="PANTHER" id="PTHR43877">
    <property type="entry name" value="AMINOALKYLPHOSPHONATE N-ACETYLTRANSFERASE-RELATED-RELATED"/>
    <property type="match status" value="1"/>
</dbReference>
<dbReference type="SUPFAM" id="SSF55729">
    <property type="entry name" value="Acyl-CoA N-acyltransferases (Nat)"/>
    <property type="match status" value="1"/>
</dbReference>
<evidence type="ECO:0000313" key="5">
    <source>
        <dbReference type="Proteomes" id="UP000179786"/>
    </source>
</evidence>
<dbReference type="GO" id="GO:0016747">
    <property type="term" value="F:acyltransferase activity, transferring groups other than amino-acyl groups"/>
    <property type="evidence" value="ECO:0007669"/>
    <property type="project" value="InterPro"/>
</dbReference>
<dbReference type="Gene3D" id="3.40.630.30">
    <property type="match status" value="1"/>
</dbReference>
<dbReference type="Proteomes" id="UP000179786">
    <property type="component" value="Unassembled WGS sequence"/>
</dbReference>
<reference evidence="4 5" key="1">
    <citation type="submission" date="2016-09" db="EMBL/GenBank/DDBJ databases">
        <title>Pseudoalteromonas amylolytica sp. nov., isolated from the surface seawater.</title>
        <authorList>
            <person name="Wu Y.-H."/>
            <person name="Cheng H."/>
            <person name="Jin X.-B."/>
            <person name="Wang C.-S."/>
            <person name="Xu X.-W."/>
        </authorList>
    </citation>
    <scope>NUCLEOTIDE SEQUENCE [LARGE SCALE GENOMIC DNA]</scope>
    <source>
        <strain evidence="4 5">JW1</strain>
    </source>
</reference>
<gene>
    <name evidence="4" type="ORF">BET10_20785</name>
</gene>
<dbReference type="STRING" id="1859457.BET10_20785"/>
<protein>
    <recommendedName>
        <fullName evidence="3">N-acetyltransferase domain-containing protein</fullName>
    </recommendedName>
</protein>
<comment type="caution">
    <text evidence="4">The sequence shown here is derived from an EMBL/GenBank/DDBJ whole genome shotgun (WGS) entry which is preliminary data.</text>
</comment>
<keyword evidence="2" id="KW-0012">Acyltransferase</keyword>
<dbReference type="InterPro" id="IPR000182">
    <property type="entry name" value="GNAT_dom"/>
</dbReference>
<dbReference type="InterPro" id="IPR016181">
    <property type="entry name" value="Acyl_CoA_acyltransferase"/>
</dbReference>
<sequence>MQVKELTCITPLLPQLVELLSACINDDASLGFYKPAQADLLAQYWHSIENELALKQRRLFATFDNQTLLGCVQLLPCRKQNGTHRAEVEKLLVHPSAQRQGRARMLMRYVEQHASTQGISLLVLDTQSGDKSELFYHVLGYQKAGEIPYFVTDATGQLNATSYYYKVLSKS</sequence>
<dbReference type="Pfam" id="PF00583">
    <property type="entry name" value="Acetyltransf_1"/>
    <property type="match status" value="1"/>
</dbReference>
<dbReference type="InterPro" id="IPR050832">
    <property type="entry name" value="Bact_Acetyltransf"/>
</dbReference>
<organism evidence="4 5">
    <name type="scientific">Pseudoalteromonas amylolytica</name>
    <dbReference type="NCBI Taxonomy" id="1859457"/>
    <lineage>
        <taxon>Bacteria</taxon>
        <taxon>Pseudomonadati</taxon>
        <taxon>Pseudomonadota</taxon>
        <taxon>Gammaproteobacteria</taxon>
        <taxon>Alteromonadales</taxon>
        <taxon>Pseudoalteromonadaceae</taxon>
        <taxon>Pseudoalteromonas</taxon>
    </lineage>
</organism>
<keyword evidence="5" id="KW-1185">Reference proteome</keyword>
<dbReference type="EMBL" id="MKJU01000032">
    <property type="protein sequence ID" value="OHU87419.1"/>
    <property type="molecule type" value="Genomic_DNA"/>
</dbReference>
<dbReference type="PROSITE" id="PS51186">
    <property type="entry name" value="GNAT"/>
    <property type="match status" value="1"/>
</dbReference>
<proteinExistence type="predicted"/>
<keyword evidence="1" id="KW-0808">Transferase</keyword>
<dbReference type="CDD" id="cd04301">
    <property type="entry name" value="NAT_SF"/>
    <property type="match status" value="1"/>
</dbReference>
<evidence type="ECO:0000256" key="1">
    <source>
        <dbReference type="ARBA" id="ARBA00022679"/>
    </source>
</evidence>
<feature type="domain" description="N-acetyltransferase" evidence="3">
    <location>
        <begin position="1"/>
        <end position="168"/>
    </location>
</feature>
<name>A0A1S1MR20_9GAMM</name>
<accession>A0A1S1MR20</accession>